<gene>
    <name evidence="1" type="ORF">ABS766_06985</name>
</gene>
<sequence length="138" mass="16237">MDNDLIKNVRKRWLYGLFELSHIDYQRKVWLGKSANLLSSFDEAICSYFDDLDLNDDYSDFIRDGFATQEEIAILMSFHSGLDNYINNPGKKVFYNKEVLGDKEWIALTYIGNKAWKLLKQNIRDEQELLLISELEKS</sequence>
<name>A0ABW8YV38_9FLAO</name>
<dbReference type="RefSeq" id="WP_408084414.1">
    <property type="nucleotide sequence ID" value="NZ_JBELPZ010000005.1"/>
</dbReference>
<keyword evidence="2" id="KW-1185">Reference proteome</keyword>
<evidence type="ECO:0000313" key="1">
    <source>
        <dbReference type="EMBL" id="MFL9844161.1"/>
    </source>
</evidence>
<proteinExistence type="predicted"/>
<dbReference type="EMBL" id="JBELPZ010000005">
    <property type="protein sequence ID" value="MFL9844161.1"/>
    <property type="molecule type" value="Genomic_DNA"/>
</dbReference>
<reference evidence="1 2" key="1">
    <citation type="submission" date="2024-06" db="EMBL/GenBank/DDBJ databases">
        <authorList>
            <person name="Kaempfer P."/>
            <person name="Viver T."/>
        </authorList>
    </citation>
    <scope>NUCLEOTIDE SEQUENCE [LARGE SCALE GENOMIC DNA]</scope>
    <source>
        <strain evidence="1 2">ST-119</strain>
    </source>
</reference>
<organism evidence="1 2">
    <name type="scientific">Flavobacterium rhizosphaerae</name>
    <dbReference type="NCBI Taxonomy" id="3163298"/>
    <lineage>
        <taxon>Bacteria</taxon>
        <taxon>Pseudomonadati</taxon>
        <taxon>Bacteroidota</taxon>
        <taxon>Flavobacteriia</taxon>
        <taxon>Flavobacteriales</taxon>
        <taxon>Flavobacteriaceae</taxon>
        <taxon>Flavobacterium</taxon>
    </lineage>
</organism>
<dbReference type="Proteomes" id="UP001629156">
    <property type="component" value="Unassembled WGS sequence"/>
</dbReference>
<evidence type="ECO:0000313" key="2">
    <source>
        <dbReference type="Proteomes" id="UP001629156"/>
    </source>
</evidence>
<protein>
    <submittedName>
        <fullName evidence="1">Uncharacterized protein</fullName>
    </submittedName>
</protein>
<comment type="caution">
    <text evidence="1">The sequence shown here is derived from an EMBL/GenBank/DDBJ whole genome shotgun (WGS) entry which is preliminary data.</text>
</comment>
<accession>A0ABW8YV38</accession>